<dbReference type="Gene3D" id="3.50.50.60">
    <property type="entry name" value="FAD/NAD(P)-binding domain"/>
    <property type="match status" value="1"/>
</dbReference>
<protein>
    <submittedName>
        <fullName evidence="3">NAD(P)/FAD-dependent oxidoreductase</fullName>
        <ecNumber evidence="3">1.-.-.-</ecNumber>
    </submittedName>
</protein>
<evidence type="ECO:0000256" key="1">
    <source>
        <dbReference type="ARBA" id="ARBA00023002"/>
    </source>
</evidence>
<dbReference type="Gene3D" id="3.30.9.10">
    <property type="entry name" value="D-Amino Acid Oxidase, subunit A, domain 2"/>
    <property type="match status" value="1"/>
</dbReference>
<reference evidence="4" key="1">
    <citation type="journal article" date="2019" name="Int. J. Syst. Evol. Microbiol.">
        <title>The Global Catalogue of Microorganisms (GCM) 10K type strain sequencing project: providing services to taxonomists for standard genome sequencing and annotation.</title>
        <authorList>
            <consortium name="The Broad Institute Genomics Platform"/>
            <consortium name="The Broad Institute Genome Sequencing Center for Infectious Disease"/>
            <person name="Wu L."/>
            <person name="Ma J."/>
        </authorList>
    </citation>
    <scope>NUCLEOTIDE SEQUENCE [LARGE SCALE GENOMIC DNA]</scope>
    <source>
        <strain evidence="4">CCM 8875</strain>
    </source>
</reference>
<feature type="domain" description="FAD dependent oxidoreductase" evidence="2">
    <location>
        <begin position="31"/>
        <end position="387"/>
    </location>
</feature>
<dbReference type="EC" id="1.-.-.-" evidence="3"/>
<keyword evidence="1 3" id="KW-0560">Oxidoreductase</keyword>
<dbReference type="Proteomes" id="UP001597302">
    <property type="component" value="Unassembled WGS sequence"/>
</dbReference>
<dbReference type="PANTHER" id="PTHR13847:SF281">
    <property type="entry name" value="FAD DEPENDENT OXIDOREDUCTASE DOMAIN-CONTAINING PROTEIN"/>
    <property type="match status" value="1"/>
</dbReference>
<dbReference type="Pfam" id="PF01266">
    <property type="entry name" value="DAO"/>
    <property type="match status" value="1"/>
</dbReference>
<name>A0ABW4DTT5_9RHOB</name>
<dbReference type="InterPro" id="IPR036188">
    <property type="entry name" value="FAD/NAD-bd_sf"/>
</dbReference>
<organism evidence="3 4">
    <name type="scientific">Paracoccus nototheniae</name>
    <dbReference type="NCBI Taxonomy" id="2489002"/>
    <lineage>
        <taxon>Bacteria</taxon>
        <taxon>Pseudomonadati</taxon>
        <taxon>Pseudomonadota</taxon>
        <taxon>Alphaproteobacteria</taxon>
        <taxon>Rhodobacterales</taxon>
        <taxon>Paracoccaceae</taxon>
        <taxon>Paracoccus</taxon>
    </lineage>
</organism>
<dbReference type="RefSeq" id="WP_242679803.1">
    <property type="nucleotide sequence ID" value="NZ_CBCSAJ010000100.1"/>
</dbReference>
<dbReference type="GO" id="GO:0016491">
    <property type="term" value="F:oxidoreductase activity"/>
    <property type="evidence" value="ECO:0007669"/>
    <property type="project" value="UniProtKB-KW"/>
</dbReference>
<dbReference type="SUPFAM" id="SSF51905">
    <property type="entry name" value="FAD/NAD(P)-binding domain"/>
    <property type="match status" value="1"/>
</dbReference>
<dbReference type="EMBL" id="JBHTOQ010000018">
    <property type="protein sequence ID" value="MFD1481070.1"/>
    <property type="molecule type" value="Genomic_DNA"/>
</dbReference>
<keyword evidence="4" id="KW-1185">Reference proteome</keyword>
<comment type="caution">
    <text evidence="3">The sequence shown here is derived from an EMBL/GenBank/DDBJ whole genome shotgun (WGS) entry which is preliminary data.</text>
</comment>
<proteinExistence type="predicted"/>
<evidence type="ECO:0000313" key="3">
    <source>
        <dbReference type="EMBL" id="MFD1481070.1"/>
    </source>
</evidence>
<evidence type="ECO:0000259" key="2">
    <source>
        <dbReference type="Pfam" id="PF01266"/>
    </source>
</evidence>
<evidence type="ECO:0000313" key="4">
    <source>
        <dbReference type="Proteomes" id="UP001597302"/>
    </source>
</evidence>
<gene>
    <name evidence="3" type="ORF">ACFQ5P_07175</name>
</gene>
<sequence length="429" mass="45699">MTGPIRFASYWHDTMPAFDHGQQGPVAGRFDTAIIGGGFTGLSAALTLARAGQRVALLEAGGLGHGASGRNGGHLNNGIAHDYPAAVAHLGADQAAGLYRAYDASIDLIERIIADEGIECGFRRSGKLKLASKPSHVAGLRANFQALNAGVDPQTEWLDRAALTSEIGSDSFHGAILYRRSAMMDMGRYVTGLGTAAARHGAQIWENARVTARAPKDGGWQLTTPRGSLQAQRVILATDAYTDGLFPFFRRRMLTVGSFLLTTRPLSADEVARTLPGERTCVTSMNIGNYFRLTPDRRLLFGGRARFTAQSDTQADARSGAILQRALAGIFPHLAGIGIDHCWGGLVGMTPDRYPRAGQADGVLYALGYSGHGAQISTLMGTVLARMALGLPADNPVEGLPLTPVPLHGARRWFLPVVGAWYGARDRLS</sequence>
<dbReference type="InterPro" id="IPR006076">
    <property type="entry name" value="FAD-dep_OxRdtase"/>
</dbReference>
<dbReference type="PANTHER" id="PTHR13847">
    <property type="entry name" value="SARCOSINE DEHYDROGENASE-RELATED"/>
    <property type="match status" value="1"/>
</dbReference>
<accession>A0ABW4DTT5</accession>